<evidence type="ECO:0000313" key="2">
    <source>
        <dbReference type="EMBL" id="ACY41129.1"/>
    </source>
</evidence>
<accession>D0U1P8</accession>
<reference evidence="2 3" key="1">
    <citation type="journal article" date="2010" name="J. Gen. Virol.">
        <title>Characterization of a novel wood mouse virus related to murid herpesvirus 4.</title>
        <authorList>
            <person name="Hughes D.J."/>
            <person name="Kipar A."/>
            <person name="Milligan S.G."/>
            <person name="Cunningham C."/>
            <person name="Sanders M."/>
            <person name="Quail M.A."/>
            <person name="Rajandream M.A."/>
            <person name="Efstathiou S."/>
            <person name="Bowden R.J."/>
            <person name="Chastel C."/>
            <person name="Bennett M."/>
            <person name="Sample J.T."/>
            <person name="Barrell B."/>
            <person name="Davison A.J."/>
            <person name="Stewart J.P."/>
        </authorList>
    </citation>
    <scope>NUCLEOTIDE SEQUENCE [LARGE SCALE GENOMIC DNA]</scope>
    <source>
        <strain evidence="2">WM8</strain>
    </source>
</reference>
<keyword evidence="3" id="KW-1185">Reference proteome</keyword>
<dbReference type="GeneID" id="65101014"/>
<gene>
    <name evidence="2" type="primary">ORF59</name>
</gene>
<feature type="compositionally biased region" description="Basic residues" evidence="1">
    <location>
        <begin position="386"/>
        <end position="396"/>
    </location>
</feature>
<dbReference type="EMBL" id="GQ169129">
    <property type="protein sequence ID" value="ACY41129.1"/>
    <property type="molecule type" value="Genomic_DNA"/>
</dbReference>
<sequence length="396" mass="42287">MQTFQLDTDRLWQAAKLYQHTKSDFGVNGMIQLSGSCNNMSLSILGSIGGCAILRLELLEAARLHSSKESSKSAIYSFRNSSSLGREFTHGGELFGPKMESASLSFYGHHGVRYVEAQFVHDSSSKTVHTAAMQPITIPPSCAFDDREARGIVTMSTKTAAALVKWLKQHTKTCQSPVKVSISEILSVMVVSVGDASMTVDVAPVNVSSGKKTRGGNRASDSGSISADATVHVNGHCLIRSLVVCKVPGCTTPRVKFHACGILEVDGAPVKQGELTQVKLSVALLNVDCTTGKVLKEPVVTGSSKDRVASASKSEDAASSPPIQDHHQGSLTSDSDSSVPGPRSSDLSSLTRTPSDTFSSDIRPGCGGQQFLKRPPPKKEKEPTPKRPKLHFNHFP</sequence>
<dbReference type="KEGG" id="vg:65101014"/>
<dbReference type="Gene3D" id="3.70.10.10">
    <property type="match status" value="1"/>
</dbReference>
<dbReference type="Pfam" id="PF04929">
    <property type="entry name" value="Herpes_DNAp_acc"/>
    <property type="match status" value="1"/>
</dbReference>
<dbReference type="Proteomes" id="UP000158501">
    <property type="component" value="Segment"/>
</dbReference>
<feature type="region of interest" description="Disordered" evidence="1">
    <location>
        <begin position="301"/>
        <end position="396"/>
    </location>
</feature>
<evidence type="ECO:0000256" key="1">
    <source>
        <dbReference type="SAM" id="MobiDB-lite"/>
    </source>
</evidence>
<proteinExistence type="predicted"/>
<evidence type="ECO:0000313" key="3">
    <source>
        <dbReference type="Proteomes" id="UP000158501"/>
    </source>
</evidence>
<feature type="compositionally biased region" description="Polar residues" evidence="1">
    <location>
        <begin position="345"/>
        <end position="360"/>
    </location>
</feature>
<feature type="compositionally biased region" description="Polar residues" evidence="1">
    <location>
        <begin position="329"/>
        <end position="338"/>
    </location>
</feature>
<feature type="compositionally biased region" description="Basic and acidic residues" evidence="1">
    <location>
        <begin position="304"/>
        <end position="316"/>
    </location>
</feature>
<dbReference type="InterPro" id="IPR007013">
    <property type="entry name" value="DNA_pol_proc_fac_herpes"/>
</dbReference>
<organism evidence="2 3">
    <name type="scientific">Wood mouse herpesvirus</name>
    <dbReference type="NCBI Taxonomy" id="432370"/>
    <lineage>
        <taxon>Viruses</taxon>
        <taxon>Duplodnaviria</taxon>
        <taxon>Heunggongvirae</taxon>
        <taxon>Peploviricota</taxon>
        <taxon>Herviviricetes</taxon>
        <taxon>Herpesvirales</taxon>
        <taxon>Orthoherpesviridae</taxon>
        <taxon>Gammaherpesvirinae</taxon>
        <taxon>Rhadinovirus</taxon>
        <taxon>Rhadinovirus muridgamma7</taxon>
        <taxon>Murid gammaherpesvirus 7</taxon>
    </lineage>
</organism>
<protein>
    <submittedName>
        <fullName evidence="2">DNA polymerase processivity subunit</fullName>
    </submittedName>
</protein>
<name>D0U1P8_9GAMA</name>
<dbReference type="RefSeq" id="YP_010085933.1">
    <property type="nucleotide sequence ID" value="NC_055233.1"/>
</dbReference>